<dbReference type="SUPFAM" id="SSF55120">
    <property type="entry name" value="Pseudouridine synthase"/>
    <property type="match status" value="1"/>
</dbReference>
<evidence type="ECO:0000259" key="6">
    <source>
        <dbReference type="Pfam" id="PF01509"/>
    </source>
</evidence>
<dbReference type="GO" id="GO:0031119">
    <property type="term" value="P:tRNA pseudouridine synthesis"/>
    <property type="evidence" value="ECO:0007669"/>
    <property type="project" value="UniProtKB-UniRule"/>
</dbReference>
<dbReference type="HAMAP" id="MF_01080">
    <property type="entry name" value="TruB_bact"/>
    <property type="match status" value="1"/>
</dbReference>
<keyword evidence="4 5" id="KW-0413">Isomerase</keyword>
<proteinExistence type="inferred from homology"/>
<evidence type="ECO:0000256" key="5">
    <source>
        <dbReference type="HAMAP-Rule" id="MF_01080"/>
    </source>
</evidence>
<keyword evidence="9" id="KW-1185">Reference proteome</keyword>
<dbReference type="InterPro" id="IPR014780">
    <property type="entry name" value="tRNA_psdUridine_synth_TruB"/>
</dbReference>
<dbReference type="GO" id="GO:0003723">
    <property type="term" value="F:RNA binding"/>
    <property type="evidence" value="ECO:0007669"/>
    <property type="project" value="InterPro"/>
</dbReference>
<dbReference type="GO" id="GO:1990481">
    <property type="term" value="P:mRNA pseudouridine synthesis"/>
    <property type="evidence" value="ECO:0007669"/>
    <property type="project" value="TreeGrafter"/>
</dbReference>
<dbReference type="PANTHER" id="PTHR13767">
    <property type="entry name" value="TRNA-PSEUDOURIDINE SYNTHASE"/>
    <property type="match status" value="1"/>
</dbReference>
<keyword evidence="3 5" id="KW-0819">tRNA processing</keyword>
<evidence type="ECO:0000256" key="1">
    <source>
        <dbReference type="ARBA" id="ARBA00000385"/>
    </source>
</evidence>
<dbReference type="InterPro" id="IPR020103">
    <property type="entry name" value="PsdUridine_synth_cat_dom_sf"/>
</dbReference>
<name>A0A318SQG5_9RHOB</name>
<comment type="catalytic activity">
    <reaction evidence="1 5">
        <text>uridine(55) in tRNA = pseudouridine(55) in tRNA</text>
        <dbReference type="Rhea" id="RHEA:42532"/>
        <dbReference type="Rhea" id="RHEA-COMP:10101"/>
        <dbReference type="Rhea" id="RHEA-COMP:10102"/>
        <dbReference type="ChEBI" id="CHEBI:65314"/>
        <dbReference type="ChEBI" id="CHEBI:65315"/>
        <dbReference type="EC" id="5.4.99.25"/>
    </reaction>
</comment>
<dbReference type="EC" id="5.4.99.25" evidence="5"/>
<feature type="domain" description="Pseudouridine synthase II N-terminal" evidence="6">
    <location>
        <begin position="32"/>
        <end position="180"/>
    </location>
</feature>
<evidence type="ECO:0000313" key="9">
    <source>
        <dbReference type="Proteomes" id="UP000248311"/>
    </source>
</evidence>
<dbReference type="InterPro" id="IPR002501">
    <property type="entry name" value="PsdUridine_synth_N"/>
</dbReference>
<comment type="caution">
    <text evidence="8">The sequence shown here is derived from an EMBL/GenBank/DDBJ whole genome shotgun (WGS) entry which is preliminary data.</text>
</comment>
<dbReference type="RefSeq" id="WP_110814459.1">
    <property type="nucleotide sequence ID" value="NZ_QJTE01000003.1"/>
</dbReference>
<dbReference type="NCBIfam" id="TIGR00431">
    <property type="entry name" value="TruB"/>
    <property type="match status" value="1"/>
</dbReference>
<evidence type="ECO:0000256" key="2">
    <source>
        <dbReference type="ARBA" id="ARBA00005642"/>
    </source>
</evidence>
<feature type="domain" description="tRNA pseudouridylate synthase B C-terminal" evidence="7">
    <location>
        <begin position="181"/>
        <end position="239"/>
    </location>
</feature>
<dbReference type="EMBL" id="QJTE01000003">
    <property type="protein sequence ID" value="PYE83912.1"/>
    <property type="molecule type" value="Genomic_DNA"/>
</dbReference>
<comment type="similarity">
    <text evidence="2 5">Belongs to the pseudouridine synthase TruB family. Type 1 subfamily.</text>
</comment>
<organism evidence="8 9">
    <name type="scientific">Pseudoroseicyclus aestuarii</name>
    <dbReference type="NCBI Taxonomy" id="1795041"/>
    <lineage>
        <taxon>Bacteria</taxon>
        <taxon>Pseudomonadati</taxon>
        <taxon>Pseudomonadota</taxon>
        <taxon>Alphaproteobacteria</taxon>
        <taxon>Rhodobacterales</taxon>
        <taxon>Paracoccaceae</taxon>
        <taxon>Pseudoroseicyclus</taxon>
    </lineage>
</organism>
<gene>
    <name evidence="5" type="primary">truB</name>
    <name evidence="8" type="ORF">DFP88_103273</name>
</gene>
<dbReference type="Gene3D" id="3.30.2350.10">
    <property type="entry name" value="Pseudouridine synthase"/>
    <property type="match status" value="1"/>
</dbReference>
<dbReference type="CDD" id="cd02573">
    <property type="entry name" value="PseudoU_synth_EcTruB"/>
    <property type="match status" value="1"/>
</dbReference>
<dbReference type="Pfam" id="PF01509">
    <property type="entry name" value="TruB_N"/>
    <property type="match status" value="1"/>
</dbReference>
<comment type="function">
    <text evidence="5">Responsible for synthesis of pseudouridine from uracil-55 in the psi GC loop of transfer RNAs.</text>
</comment>
<accession>A0A318SQG5</accession>
<protein>
    <recommendedName>
        <fullName evidence="5">tRNA pseudouridine synthase B</fullName>
        <ecNumber evidence="5">5.4.99.25</ecNumber>
    </recommendedName>
    <alternativeName>
        <fullName evidence="5">tRNA pseudouridine(55) synthase</fullName>
        <shortName evidence="5">Psi55 synthase</shortName>
    </alternativeName>
    <alternativeName>
        <fullName evidence="5">tRNA pseudouridylate synthase</fullName>
    </alternativeName>
    <alternativeName>
        <fullName evidence="5">tRNA-uridine isomerase</fullName>
    </alternativeName>
</protein>
<feature type="active site" description="Nucleophile" evidence="5">
    <location>
        <position position="47"/>
    </location>
</feature>
<sequence length="305" mass="32531">MARRRKGRAVSGWLVVDKPAGITSTAVVNKVRWAFDAQKAGHAGTLDPDATGVLAVALGEATKTVPYITDALKAYDFTVRFGAATKTDDAEGEVTKTSDLRPSDAQIVEALQGFVGEIEQVPPAFSAVKVDGERAYALARAGEETELAARPLWVESLLLTDRPDADHAQLEMVCGKGGYVRSIARDLGEALGCHGHVLRLRRTWSGPFVAEDGIGLQVLDDEAKSPDLDRFLRPLEEGLADLPQVTCPDASLAKLRNGNPAMVIVPGGTQIDYGDEVWASHEGRAVAVGRLMGGEIHPARVFVNG</sequence>
<dbReference type="AlphaFoldDB" id="A0A318SQG5"/>
<dbReference type="Proteomes" id="UP000248311">
    <property type="component" value="Unassembled WGS sequence"/>
</dbReference>
<evidence type="ECO:0000313" key="8">
    <source>
        <dbReference type="EMBL" id="PYE83912.1"/>
    </source>
</evidence>
<evidence type="ECO:0000256" key="4">
    <source>
        <dbReference type="ARBA" id="ARBA00023235"/>
    </source>
</evidence>
<dbReference type="InterPro" id="IPR032819">
    <property type="entry name" value="TruB_C"/>
</dbReference>
<reference evidence="8 9" key="1">
    <citation type="submission" date="2018-06" db="EMBL/GenBank/DDBJ databases">
        <title>Genomic Encyclopedia of Type Strains, Phase III (KMG-III): the genomes of soil and plant-associated and newly described type strains.</title>
        <authorList>
            <person name="Whitman W."/>
        </authorList>
    </citation>
    <scope>NUCLEOTIDE SEQUENCE [LARGE SCALE GENOMIC DNA]</scope>
    <source>
        <strain evidence="8 9">CECT 9025</strain>
    </source>
</reference>
<evidence type="ECO:0000259" key="7">
    <source>
        <dbReference type="Pfam" id="PF16198"/>
    </source>
</evidence>
<dbReference type="OrthoDB" id="9802309at2"/>
<evidence type="ECO:0000256" key="3">
    <source>
        <dbReference type="ARBA" id="ARBA00022694"/>
    </source>
</evidence>
<dbReference type="GO" id="GO:0160148">
    <property type="term" value="F:tRNA pseudouridine(55) synthase activity"/>
    <property type="evidence" value="ECO:0007669"/>
    <property type="project" value="UniProtKB-EC"/>
</dbReference>
<dbReference type="Pfam" id="PF16198">
    <property type="entry name" value="TruB_C_2"/>
    <property type="match status" value="1"/>
</dbReference>
<dbReference type="PANTHER" id="PTHR13767:SF2">
    <property type="entry name" value="PSEUDOURIDYLATE SYNTHASE TRUB1"/>
    <property type="match status" value="1"/>
</dbReference>